<evidence type="ECO:0000313" key="3">
    <source>
        <dbReference type="Proteomes" id="UP000199259"/>
    </source>
</evidence>
<gene>
    <name evidence="2" type="ORF">SAMN04488589_0036</name>
</gene>
<feature type="domain" description="Molybdopterin dinucleotide-binding" evidence="1">
    <location>
        <begin position="15"/>
        <end position="114"/>
    </location>
</feature>
<dbReference type="Pfam" id="PF01568">
    <property type="entry name" value="Molydop_binding"/>
    <property type="match status" value="1"/>
</dbReference>
<dbReference type="Proteomes" id="UP000199259">
    <property type="component" value="Unassembled WGS sequence"/>
</dbReference>
<evidence type="ECO:0000313" key="2">
    <source>
        <dbReference type="EMBL" id="SDF22452.1"/>
    </source>
</evidence>
<keyword evidence="3" id="KW-1185">Reference proteome</keyword>
<proteinExistence type="predicted"/>
<sequence length="134" mass="14525">MGFGQFLASPEIKLKVVTYRDVFQNTAQETSRFGEEYEKSSAVIKLDPKDIAKLAIKDGDTVIVKNSSGRVVVKAMKSDYEDSHAGIAYMVNSPWSNSLVPDETGGTGVPKFKNFEVTVQGAKGGKVTGISEIF</sequence>
<reference evidence="2 3" key="1">
    <citation type="submission" date="2016-10" db="EMBL/GenBank/DDBJ databases">
        <authorList>
            <person name="Varghese N."/>
            <person name="Submissions S."/>
        </authorList>
    </citation>
    <scope>NUCLEOTIDE SEQUENCE [LARGE SCALE GENOMIC DNA]</scope>
    <source>
        <strain evidence="2 3">PL 12/M</strain>
    </source>
</reference>
<organism evidence="2 3">
    <name type="scientific">Methanolobus vulcani</name>
    <dbReference type="NCBI Taxonomy" id="38026"/>
    <lineage>
        <taxon>Archaea</taxon>
        <taxon>Methanobacteriati</taxon>
        <taxon>Methanobacteriota</taxon>
        <taxon>Stenosarchaea group</taxon>
        <taxon>Methanomicrobia</taxon>
        <taxon>Methanosarcinales</taxon>
        <taxon>Methanosarcinaceae</taxon>
        <taxon>Methanolobus</taxon>
    </lineage>
</organism>
<dbReference type="InterPro" id="IPR006657">
    <property type="entry name" value="MoPterin_dinucl-bd_dom"/>
</dbReference>
<dbReference type="EMBL" id="FNCA01000001">
    <property type="protein sequence ID" value="SDF22452.1"/>
    <property type="molecule type" value="Genomic_DNA"/>
</dbReference>
<dbReference type="GO" id="GO:0043546">
    <property type="term" value="F:molybdopterin cofactor binding"/>
    <property type="evidence" value="ECO:0007669"/>
    <property type="project" value="InterPro"/>
</dbReference>
<dbReference type="GO" id="GO:0016491">
    <property type="term" value="F:oxidoreductase activity"/>
    <property type="evidence" value="ECO:0007669"/>
    <property type="project" value="InterPro"/>
</dbReference>
<dbReference type="PIRSF" id="PIRSF015873">
    <property type="entry name" value="FwdD"/>
    <property type="match status" value="1"/>
</dbReference>
<dbReference type="InterPro" id="IPR009010">
    <property type="entry name" value="Asp_de-COase-like_dom_sf"/>
</dbReference>
<dbReference type="OrthoDB" id="146286at2157"/>
<protein>
    <submittedName>
        <fullName evidence="2">Formylmethanofuran dehydrogenase, subunit D</fullName>
    </submittedName>
</protein>
<dbReference type="AlphaFoldDB" id="A0A7Z7AZC3"/>
<comment type="caution">
    <text evidence="2">The sequence shown here is derived from an EMBL/GenBank/DDBJ whole genome shotgun (WGS) entry which is preliminary data.</text>
</comment>
<dbReference type="Gene3D" id="2.40.40.20">
    <property type="match status" value="1"/>
</dbReference>
<dbReference type="SUPFAM" id="SSF50692">
    <property type="entry name" value="ADC-like"/>
    <property type="match status" value="1"/>
</dbReference>
<accession>A0A7Z7AZC3</accession>
<name>A0A7Z7AZC3_9EURY</name>
<dbReference type="InterPro" id="IPR012040">
    <property type="entry name" value="Formylmethanofuran_DH_dsu"/>
</dbReference>
<evidence type="ECO:0000259" key="1">
    <source>
        <dbReference type="Pfam" id="PF01568"/>
    </source>
</evidence>